<evidence type="ECO:0000259" key="1">
    <source>
        <dbReference type="PROSITE" id="PS50943"/>
    </source>
</evidence>
<feature type="domain" description="HTH cro/C1-type" evidence="1">
    <location>
        <begin position="19"/>
        <end position="72"/>
    </location>
</feature>
<reference evidence="2" key="1">
    <citation type="journal article" date="2020" name="mSystems">
        <title>Genome- and Community-Level Interaction Insights into Carbon Utilization and Element Cycling Functions of Hydrothermarchaeota in Hydrothermal Sediment.</title>
        <authorList>
            <person name="Zhou Z."/>
            <person name="Liu Y."/>
            <person name="Xu W."/>
            <person name="Pan J."/>
            <person name="Luo Z.H."/>
            <person name="Li M."/>
        </authorList>
    </citation>
    <scope>NUCLEOTIDE SEQUENCE [LARGE SCALE GENOMIC DNA]</scope>
    <source>
        <strain evidence="2">SpSt-87</strain>
    </source>
</reference>
<dbReference type="AlphaFoldDB" id="A0A7C3RD02"/>
<gene>
    <name evidence="2" type="ORF">ENW66_03585</name>
</gene>
<dbReference type="SMART" id="SM00530">
    <property type="entry name" value="HTH_XRE"/>
    <property type="match status" value="1"/>
</dbReference>
<dbReference type="CDD" id="cd00093">
    <property type="entry name" value="HTH_XRE"/>
    <property type="match status" value="1"/>
</dbReference>
<dbReference type="InterPro" id="IPR010982">
    <property type="entry name" value="Lambda_DNA-bd_dom_sf"/>
</dbReference>
<dbReference type="PIRSF" id="PIRSF005978">
    <property type="entry name" value="HTH_MJ0621_prd"/>
    <property type="match status" value="1"/>
</dbReference>
<dbReference type="EMBL" id="DTLB01000020">
    <property type="protein sequence ID" value="HFW32020.1"/>
    <property type="molecule type" value="Genomic_DNA"/>
</dbReference>
<dbReference type="InterPro" id="IPR001387">
    <property type="entry name" value="Cro/C1-type_HTH"/>
</dbReference>
<name>A0A7C3RD02_ARCFL</name>
<dbReference type="PROSITE" id="PS50943">
    <property type="entry name" value="HTH_CROC1"/>
    <property type="match status" value="1"/>
</dbReference>
<protein>
    <submittedName>
        <fullName evidence="2">Helix-turn-helix domain-containing protein</fullName>
    </submittedName>
</protein>
<dbReference type="SUPFAM" id="SSF159800">
    <property type="entry name" value="PrpR receptor domain-like"/>
    <property type="match status" value="1"/>
</dbReference>
<dbReference type="SUPFAM" id="SSF47413">
    <property type="entry name" value="lambda repressor-like DNA-binding domains"/>
    <property type="match status" value="1"/>
</dbReference>
<sequence length="156" mass="17582">MLLRLAECIARGEDFGRCLERLLVERGLKPSEFAKKAGIPQSTLYKILRGYKPRYETIARIFSALHEERKFVALIAARYVLEDMSFDERVRVYPATTLEDAIVAAVRAEKDGARAIICAPVISGLVEKMVDVPVITIKPEKSVEKAVRMAIEKFNL</sequence>
<proteinExistence type="predicted"/>
<accession>A0A7C3RD02</accession>
<dbReference type="GO" id="GO:0003677">
    <property type="term" value="F:DNA binding"/>
    <property type="evidence" value="ECO:0007669"/>
    <property type="project" value="InterPro"/>
</dbReference>
<dbReference type="Pfam" id="PF01381">
    <property type="entry name" value="HTH_3"/>
    <property type="match status" value="1"/>
</dbReference>
<dbReference type="InterPro" id="IPR016472">
    <property type="entry name" value="Tscrpt_reg_MJ0621_prd"/>
</dbReference>
<evidence type="ECO:0000313" key="2">
    <source>
        <dbReference type="EMBL" id="HFW32020.1"/>
    </source>
</evidence>
<dbReference type="Gene3D" id="1.10.260.40">
    <property type="entry name" value="lambda repressor-like DNA-binding domains"/>
    <property type="match status" value="1"/>
</dbReference>
<organism evidence="2">
    <name type="scientific">Archaeoglobus fulgidus</name>
    <dbReference type="NCBI Taxonomy" id="2234"/>
    <lineage>
        <taxon>Archaea</taxon>
        <taxon>Methanobacteriati</taxon>
        <taxon>Methanobacteriota</taxon>
        <taxon>Archaeoglobi</taxon>
        <taxon>Archaeoglobales</taxon>
        <taxon>Archaeoglobaceae</taxon>
        <taxon>Archaeoglobus</taxon>
    </lineage>
</organism>
<comment type="caution">
    <text evidence="2">The sequence shown here is derived from an EMBL/GenBank/DDBJ whole genome shotgun (WGS) entry which is preliminary data.</text>
</comment>